<comment type="caution">
    <text evidence="1">The sequence shown here is derived from an EMBL/GenBank/DDBJ whole genome shotgun (WGS) entry which is preliminary data.</text>
</comment>
<name>A0ACC0VCA3_9HYPO</name>
<dbReference type="Proteomes" id="UP001163324">
    <property type="component" value="Chromosome 1"/>
</dbReference>
<keyword evidence="2" id="KW-1185">Reference proteome</keyword>
<organism evidence="1 2">
    <name type="scientific">Trichothecium roseum</name>
    <dbReference type="NCBI Taxonomy" id="47278"/>
    <lineage>
        <taxon>Eukaryota</taxon>
        <taxon>Fungi</taxon>
        <taxon>Dikarya</taxon>
        <taxon>Ascomycota</taxon>
        <taxon>Pezizomycotina</taxon>
        <taxon>Sordariomycetes</taxon>
        <taxon>Hypocreomycetidae</taxon>
        <taxon>Hypocreales</taxon>
        <taxon>Hypocreales incertae sedis</taxon>
        <taxon>Trichothecium</taxon>
    </lineage>
</organism>
<protein>
    <submittedName>
        <fullName evidence="1">Uncharacterized protein</fullName>
    </submittedName>
</protein>
<reference evidence="1" key="1">
    <citation type="submission" date="2022-10" db="EMBL/GenBank/DDBJ databases">
        <title>Complete Genome of Trichothecium roseum strain YXFP-22015, a Plant Pathogen Isolated from Citrus.</title>
        <authorList>
            <person name="Wang Y."/>
            <person name="Zhu L."/>
        </authorList>
    </citation>
    <scope>NUCLEOTIDE SEQUENCE</scope>
    <source>
        <strain evidence="1">YXFP-22015</strain>
    </source>
</reference>
<accession>A0ACC0VCA3</accession>
<sequence>MTNTIVVVGAGVSGLTTALLLSKDKNNEITVVAKHMPGDYDIEYASPWAGADYQPMASEENSRWERRTWPELKRITEEVPEAGIHFQRSHIFRRDKDAGASGTPASVAGLFAKDPWWKDVLPGYRELEPSELIPGHDSGVEVTSVCINTAVYLPWLLGQCVKAGVVIKRAVLSHVSEAAGMSHTGRRTGVMVVNATGLGARKLGGVEDGAMQPARGQIVLVRNESSPMISSSGTDDGPTEILYLMQRAAGGGTVLGGTYDVGNWESVPDPNVATRIMQRAVAARPDLVGGGGRGVEGLSVVRHAVGLRPYREGGVRVEGERLADGTWVVHNYGHAGWGYQGSYGCAEGVVEIIDGVLKEGQAKL</sequence>
<proteinExistence type="predicted"/>
<gene>
    <name evidence="1" type="ORF">N3K66_000353</name>
</gene>
<evidence type="ECO:0000313" key="1">
    <source>
        <dbReference type="EMBL" id="KAI9903824.1"/>
    </source>
</evidence>
<evidence type="ECO:0000313" key="2">
    <source>
        <dbReference type="Proteomes" id="UP001163324"/>
    </source>
</evidence>
<dbReference type="EMBL" id="CM047940">
    <property type="protein sequence ID" value="KAI9903824.1"/>
    <property type="molecule type" value="Genomic_DNA"/>
</dbReference>